<evidence type="ECO:0008006" key="4">
    <source>
        <dbReference type="Google" id="ProtNLM"/>
    </source>
</evidence>
<sequence length="558" mass="60138">MSRSAPVQVDLPTFTALAAQRATQVQLMSKHTLSAATEMENSLQDCLDELVSTRTPARRAGEIISSVERLLAEFCTQHTEEAAHRLLDFVRLQDSFECNVVTRMLSWMASASLRLDHLTNRSSADYERQLEASELSGYLIQALSVVQGVALMHRASKQYLGRQYALQILIDILLTSRHIVSTMPPTACTNAIPPGGSQHTDRNGATNGEESVSSQTLASAIIDTLLCILVDSSSSLRVFEECKGLHAVVKILRRPGTPRESRMKCLEFLYWYLMDETNPVLPSSTPSVTPNMSPKLSPSSRENRPRSAHRPTHLPSSRNSSTSSTSSVSSLFSSSSSVSTAATSVYSSRRPSEDSNYPSLAMYTPPDPPTKVSASVLAPSPRINILSSEPAQQPRSPATLRTDIDYVPMTPKKARISRLGVVADRPDSTPQPKLLYRGSASSQDDMPWGSSSQTRGQLGLLGDSGSFSEQSLSGDGQKPPPATPHRHPRAQSSVDAVSLIPATHEKANGGGPYSKSVTIDKRSVARTTAEKKALLGTMLGNVDALVAGVGGESVWGVV</sequence>
<dbReference type="EMBL" id="KB468113">
    <property type="protein sequence ID" value="PCH40925.1"/>
    <property type="molecule type" value="Genomic_DNA"/>
</dbReference>
<dbReference type="Proteomes" id="UP000218811">
    <property type="component" value="Unassembled WGS sequence"/>
</dbReference>
<feature type="compositionally biased region" description="Polar residues" evidence="1">
    <location>
        <begin position="439"/>
        <end position="456"/>
    </location>
</feature>
<feature type="compositionally biased region" description="Low complexity" evidence="1">
    <location>
        <begin position="282"/>
        <end position="291"/>
    </location>
</feature>
<feature type="region of interest" description="Disordered" evidence="1">
    <location>
        <begin position="282"/>
        <end position="404"/>
    </location>
</feature>
<name>A0A2H3JH97_WOLCO</name>
<dbReference type="Pfam" id="PF08045">
    <property type="entry name" value="CDC14"/>
    <property type="match status" value="2"/>
</dbReference>
<accession>A0A2H3JH97</accession>
<dbReference type="OMA" id="REVDYEP"/>
<proteinExistence type="predicted"/>
<organism evidence="2 3">
    <name type="scientific">Wolfiporia cocos (strain MD-104)</name>
    <name type="common">Brown rot fungus</name>
    <dbReference type="NCBI Taxonomy" id="742152"/>
    <lineage>
        <taxon>Eukaryota</taxon>
        <taxon>Fungi</taxon>
        <taxon>Dikarya</taxon>
        <taxon>Basidiomycota</taxon>
        <taxon>Agaricomycotina</taxon>
        <taxon>Agaricomycetes</taxon>
        <taxon>Polyporales</taxon>
        <taxon>Phaeolaceae</taxon>
        <taxon>Wolfiporia</taxon>
    </lineage>
</organism>
<protein>
    <recommendedName>
        <fullName evidence="4">CDC14-domain-containing protein</fullName>
    </recommendedName>
</protein>
<reference evidence="2 3" key="1">
    <citation type="journal article" date="2012" name="Science">
        <title>The Paleozoic origin of enzymatic lignin decomposition reconstructed from 31 fungal genomes.</title>
        <authorList>
            <person name="Floudas D."/>
            <person name="Binder M."/>
            <person name="Riley R."/>
            <person name="Barry K."/>
            <person name="Blanchette R.A."/>
            <person name="Henrissat B."/>
            <person name="Martinez A.T."/>
            <person name="Otillar R."/>
            <person name="Spatafora J.W."/>
            <person name="Yadav J.S."/>
            <person name="Aerts A."/>
            <person name="Benoit I."/>
            <person name="Boyd A."/>
            <person name="Carlson A."/>
            <person name="Copeland A."/>
            <person name="Coutinho P.M."/>
            <person name="de Vries R.P."/>
            <person name="Ferreira P."/>
            <person name="Findley K."/>
            <person name="Foster B."/>
            <person name="Gaskell J."/>
            <person name="Glotzer D."/>
            <person name="Gorecki P."/>
            <person name="Heitman J."/>
            <person name="Hesse C."/>
            <person name="Hori C."/>
            <person name="Igarashi K."/>
            <person name="Jurgens J.A."/>
            <person name="Kallen N."/>
            <person name="Kersten P."/>
            <person name="Kohler A."/>
            <person name="Kuees U."/>
            <person name="Kumar T.K.A."/>
            <person name="Kuo A."/>
            <person name="LaButti K."/>
            <person name="Larrondo L.F."/>
            <person name="Lindquist E."/>
            <person name="Ling A."/>
            <person name="Lombard V."/>
            <person name="Lucas S."/>
            <person name="Lundell T."/>
            <person name="Martin R."/>
            <person name="McLaughlin D.J."/>
            <person name="Morgenstern I."/>
            <person name="Morin E."/>
            <person name="Murat C."/>
            <person name="Nagy L.G."/>
            <person name="Nolan M."/>
            <person name="Ohm R.A."/>
            <person name="Patyshakuliyeva A."/>
            <person name="Rokas A."/>
            <person name="Ruiz-Duenas F.J."/>
            <person name="Sabat G."/>
            <person name="Salamov A."/>
            <person name="Samejima M."/>
            <person name="Schmutz J."/>
            <person name="Slot J.C."/>
            <person name="St John F."/>
            <person name="Stenlid J."/>
            <person name="Sun H."/>
            <person name="Sun S."/>
            <person name="Syed K."/>
            <person name="Tsang A."/>
            <person name="Wiebenga A."/>
            <person name="Young D."/>
            <person name="Pisabarro A."/>
            <person name="Eastwood D.C."/>
            <person name="Martin F."/>
            <person name="Cullen D."/>
            <person name="Grigoriev I.V."/>
            <person name="Hibbett D.S."/>
        </authorList>
    </citation>
    <scope>NUCLEOTIDE SEQUENCE [LARGE SCALE GENOMIC DNA]</scope>
    <source>
        <strain evidence="2 3">MD-104</strain>
    </source>
</reference>
<dbReference type="AlphaFoldDB" id="A0A2H3JH97"/>
<dbReference type="PANTHER" id="PTHR34065">
    <property type="entry name" value="CELL DIVISION CONTROL PROTEIN 14"/>
    <property type="match status" value="1"/>
</dbReference>
<gene>
    <name evidence="2" type="ORF">WOLCODRAFT_162662</name>
</gene>
<dbReference type="InterPro" id="IPR012535">
    <property type="entry name" value="Cell_div_Cdc14"/>
</dbReference>
<feature type="region of interest" description="Disordered" evidence="1">
    <location>
        <begin position="417"/>
        <end position="493"/>
    </location>
</feature>
<feature type="compositionally biased region" description="Low complexity" evidence="1">
    <location>
        <begin position="316"/>
        <end position="348"/>
    </location>
</feature>
<dbReference type="PANTHER" id="PTHR34065:SF1">
    <property type="entry name" value="CELL DIVISION CONTROL PROTEIN 14"/>
    <property type="match status" value="1"/>
</dbReference>
<feature type="compositionally biased region" description="Polar residues" evidence="1">
    <location>
        <begin position="385"/>
        <end position="396"/>
    </location>
</feature>
<evidence type="ECO:0000313" key="2">
    <source>
        <dbReference type="EMBL" id="PCH40925.1"/>
    </source>
</evidence>
<feature type="compositionally biased region" description="Polar residues" evidence="1">
    <location>
        <begin position="465"/>
        <end position="474"/>
    </location>
</feature>
<keyword evidence="3" id="KW-1185">Reference proteome</keyword>
<dbReference type="OrthoDB" id="5357220at2759"/>
<evidence type="ECO:0000256" key="1">
    <source>
        <dbReference type="SAM" id="MobiDB-lite"/>
    </source>
</evidence>
<evidence type="ECO:0000313" key="3">
    <source>
        <dbReference type="Proteomes" id="UP000218811"/>
    </source>
</evidence>
<feature type="region of interest" description="Disordered" evidence="1">
    <location>
        <begin position="189"/>
        <end position="211"/>
    </location>
</feature>